<evidence type="ECO:0000313" key="5">
    <source>
        <dbReference type="Proteomes" id="UP000000763"/>
    </source>
</evidence>
<protein>
    <submittedName>
        <fullName evidence="4">OSJNBb0054B09.11 protein</fullName>
    </submittedName>
</protein>
<dbReference type="Pfam" id="PF26133">
    <property type="entry name" value="DUF8039"/>
    <property type="match status" value="1"/>
</dbReference>
<dbReference type="PANTHER" id="PTHR10775">
    <property type="entry name" value="OS08G0208400 PROTEIN"/>
    <property type="match status" value="1"/>
</dbReference>
<dbReference type="Pfam" id="PF13963">
    <property type="entry name" value="Transpos_assoc"/>
    <property type="match status" value="1"/>
</dbReference>
<feature type="region of interest" description="Disordered" evidence="1">
    <location>
        <begin position="1448"/>
        <end position="1526"/>
    </location>
</feature>
<evidence type="ECO:0000259" key="2">
    <source>
        <dbReference type="Pfam" id="PF13963"/>
    </source>
</evidence>
<reference evidence="5" key="2">
    <citation type="journal article" date="2008" name="Nucleic Acids Res.">
        <title>The rice annotation project database (RAP-DB): 2008 update.</title>
        <authorList>
            <consortium name="The rice annotation project (RAP)"/>
        </authorList>
    </citation>
    <scope>GENOME REANNOTATION</scope>
    <source>
        <strain evidence="5">cv. Nipponbare</strain>
    </source>
</reference>
<feature type="compositionally biased region" description="Basic and acidic residues" evidence="1">
    <location>
        <begin position="1158"/>
        <end position="1176"/>
    </location>
</feature>
<dbReference type="InterPro" id="IPR058352">
    <property type="entry name" value="DUF8039"/>
</dbReference>
<feature type="compositionally biased region" description="Basic and acidic residues" evidence="1">
    <location>
        <begin position="938"/>
        <end position="950"/>
    </location>
</feature>
<feature type="compositionally biased region" description="Polar residues" evidence="1">
    <location>
        <begin position="1465"/>
        <end position="1478"/>
    </location>
</feature>
<dbReference type="InterPro" id="IPR029480">
    <property type="entry name" value="Transpos_assoc"/>
</dbReference>
<feature type="compositionally biased region" description="Basic residues" evidence="1">
    <location>
        <begin position="430"/>
        <end position="441"/>
    </location>
</feature>
<dbReference type="EMBL" id="AL663007">
    <property type="protein sequence ID" value="CAE02241.2"/>
    <property type="molecule type" value="Genomic_DNA"/>
</dbReference>
<feature type="compositionally biased region" description="Basic residues" evidence="1">
    <location>
        <begin position="951"/>
        <end position="961"/>
    </location>
</feature>
<dbReference type="Proteomes" id="UP000000763">
    <property type="component" value="Chromosome 4"/>
</dbReference>
<dbReference type="PANTHER" id="PTHR10775:SF179">
    <property type="entry name" value="TRANSPOSON, EN_SPM-LIKE, TRANSPOSASE-ASSOCIATED DOMAIN PROTEIN"/>
    <property type="match status" value="1"/>
</dbReference>
<proteinExistence type="predicted"/>
<feature type="compositionally biased region" description="Basic and acidic residues" evidence="1">
    <location>
        <begin position="1484"/>
        <end position="1498"/>
    </location>
</feature>
<feature type="region of interest" description="Disordered" evidence="1">
    <location>
        <begin position="889"/>
        <end position="993"/>
    </location>
</feature>
<organism evidence="4 5">
    <name type="scientific">Oryza sativa subsp. japonica</name>
    <name type="common">Rice</name>
    <dbReference type="NCBI Taxonomy" id="39947"/>
    <lineage>
        <taxon>Eukaryota</taxon>
        <taxon>Viridiplantae</taxon>
        <taxon>Streptophyta</taxon>
        <taxon>Embryophyta</taxon>
        <taxon>Tracheophyta</taxon>
        <taxon>Spermatophyta</taxon>
        <taxon>Magnoliopsida</taxon>
        <taxon>Liliopsida</taxon>
        <taxon>Poales</taxon>
        <taxon>Poaceae</taxon>
        <taxon>BOP clade</taxon>
        <taxon>Oryzoideae</taxon>
        <taxon>Oryzeae</taxon>
        <taxon>Oryzinae</taxon>
        <taxon>Oryza</taxon>
        <taxon>Oryza sativa</taxon>
    </lineage>
</organism>
<evidence type="ECO:0000259" key="3">
    <source>
        <dbReference type="Pfam" id="PF26133"/>
    </source>
</evidence>
<feature type="domain" description="Transposase-associated" evidence="2">
    <location>
        <begin position="1"/>
        <end position="76"/>
    </location>
</feature>
<feature type="compositionally biased region" description="Basic and acidic residues" evidence="1">
    <location>
        <begin position="1505"/>
        <end position="1519"/>
    </location>
</feature>
<feature type="compositionally biased region" description="Basic and acidic residues" evidence="1">
    <location>
        <begin position="976"/>
        <end position="993"/>
    </location>
</feature>
<gene>
    <name evidence="4" type="primary">OSJNBb0054B09.11</name>
</gene>
<feature type="domain" description="DUF8039" evidence="3">
    <location>
        <begin position="1252"/>
        <end position="1343"/>
    </location>
</feature>
<dbReference type="InterPro" id="IPR004242">
    <property type="entry name" value="Transposase_21"/>
</dbReference>
<name>Q7XRX8_ORYSJ</name>
<dbReference type="Pfam" id="PF02992">
    <property type="entry name" value="Transposase_21"/>
    <property type="match status" value="1"/>
</dbReference>
<evidence type="ECO:0000256" key="1">
    <source>
        <dbReference type="SAM" id="MobiDB-lite"/>
    </source>
</evidence>
<feature type="compositionally biased region" description="Basic and acidic residues" evidence="1">
    <location>
        <begin position="442"/>
        <end position="463"/>
    </location>
</feature>
<sequence length="1526" mass="173140">MYHWPRFLSPYRNEVSKFIGIAKAHAEKNNMRKIIGPCADCKNEIAWDFDDAFKVKEHLVTRRFMDKYEIWTRHGEEQVDGPENVVPTQVEDMVHDDGSVEDKIDLEEMLRHAEPEVLMGSARGLNNFEALQKAAKEVLYDESKGCDSEITTLRSVLELMRLKARHGWSDTSFDSLLELLQKMLPRPNSLPSSTYQAKKLICPLSLGVEKIHACVNHCILYRKDYASLDECPTCGASRYKSNSNTGLEPSEATEGRQRKIPQLVMWYLPVKDCIKRIYSNPRDAELMCWHEEGRKKDGMIRHPANAHMADLWKEGLKVWDEYLREYFTVKAIIFVTINDYPAMFSVSGQIKGKIGCVICLNGTYYRYLPGSNKLVYMRHRWFLRTNHKYRKMKAEFDGTEETDPAPKPTSGEKVCAMTEKIVCEFGKMTKKPSKGTKRKKPEKNTKGGDSKKQDDSSKPDDKLPPPFKKHSIFFKYLPYWKDLVVRHAIDVMHLEKNVFDNIVGTLLDMPKKTKYGLQSRMDLVEMRIREELHPQEGEKNGKVYLPPACFTLTPEEKKSFCNSLRDVRVPIGFSSNISRLVSMKDLSVSGYNSHDCHVLLTVFLAIAIRAIKPEHLKVAITRLCYFFNTVSQKGSMVEGYSTEEVVECCIDYLKDEYAIGVPVPRHEGRLSGRGTIGKKRFVTHDHKSFQEAHFSVLHQFAIVEPYIDQHIELIQANNKGRTTEWIMKEHKRLFIDWLRDLDLPEGQTTNEITMKQLACGPSTTAIDEAGEKQSYFGFIEEIWEIDYGHTMQFPIFKCQWVKYPNGVNVDKFGLTVVDLTSVGHKDDPWFVQKIKNVETSTQKTVKPYMRTNGVGKNVKGIIRFETMTDSTKGTEEKGLGEQEQSLAVVVAPEPTVPPEGSSDSDVADKDEEYSSPSDPCPSPSPKRRKKGDGEEGDKDYIPPKEGETAPRRSKRQPKKKVPSKDDDVPANTNGTKKSERSAKAKKMKGERSVNRKDEGFHVVTHVSPKGEPLTPKTAHAKFSSQCGIIVREKIPITVKDWDHVSNGDKEVLWKKLKKIFQFSDGSEAAVRNCALQTMAKSWRGWKTTLNKKFVKTGCTPFSTYANITPNQWDDFLTLKNFPEEIQRSQMFAELAKKNKFPHHLGSAGYAPKVEQWTKEEEEMRKKGQPPKREKDVLSTALGTPEHGGRVRGVSSKMSWKEGFKNDPHKKREAYKDKLRDEGAAEFERQMMDFCIKHMLLPCPETKEPEPDYPFDDLKENTPYRLHVPIGCSGKTLEAATASAIPGRTYNEEFIPDAYAKVQPQVVHEGFESYDIDFLTAYGVSVLGDAVDLVILWHKNDISFGLGTDATQKPVVPKPGLGKPPRPPKRKVIDKAEEPEMQKENPVPEVPPEIALPEAAMEIAPPEAAMEIPVPDVPMEITVAEPEVQFVASVGSEIEEVPGLEWDGTEPEIFEDPSPAKDPEVQETTVPEKATTSSEVPRVLRSHDSNSKDENKEKFMVTVFRGGKEHAKFRDDDPQKAAELAGC</sequence>
<reference evidence="5" key="1">
    <citation type="journal article" date="2005" name="Nature">
        <title>The map-based sequence of the rice genome.</title>
        <authorList>
            <consortium name="International rice genome sequencing project (IRGSP)"/>
            <person name="Matsumoto T."/>
            <person name="Wu J."/>
            <person name="Kanamori H."/>
            <person name="Katayose Y."/>
            <person name="Fujisawa M."/>
            <person name="Namiki N."/>
            <person name="Mizuno H."/>
            <person name="Yamamoto K."/>
            <person name="Antonio B.A."/>
            <person name="Baba T."/>
            <person name="Sakata K."/>
            <person name="Nagamura Y."/>
            <person name="Aoki H."/>
            <person name="Arikawa K."/>
            <person name="Arita K."/>
            <person name="Bito T."/>
            <person name="Chiden Y."/>
            <person name="Fujitsuka N."/>
            <person name="Fukunaka R."/>
            <person name="Hamada M."/>
            <person name="Harada C."/>
            <person name="Hayashi A."/>
            <person name="Hijishita S."/>
            <person name="Honda M."/>
            <person name="Hosokawa S."/>
            <person name="Ichikawa Y."/>
            <person name="Idonuma A."/>
            <person name="Iijima M."/>
            <person name="Ikeda M."/>
            <person name="Ikeno M."/>
            <person name="Ito K."/>
            <person name="Ito S."/>
            <person name="Ito T."/>
            <person name="Ito Y."/>
            <person name="Ito Y."/>
            <person name="Iwabuchi A."/>
            <person name="Kamiya K."/>
            <person name="Karasawa W."/>
            <person name="Kurita K."/>
            <person name="Katagiri S."/>
            <person name="Kikuta A."/>
            <person name="Kobayashi H."/>
            <person name="Kobayashi N."/>
            <person name="Machita K."/>
            <person name="Maehara T."/>
            <person name="Masukawa M."/>
            <person name="Mizubayashi T."/>
            <person name="Mukai Y."/>
            <person name="Nagasaki H."/>
            <person name="Nagata Y."/>
            <person name="Naito S."/>
            <person name="Nakashima M."/>
            <person name="Nakama Y."/>
            <person name="Nakamichi Y."/>
            <person name="Nakamura M."/>
            <person name="Meguro A."/>
            <person name="Negishi M."/>
            <person name="Ohta I."/>
            <person name="Ohta T."/>
            <person name="Okamoto M."/>
            <person name="Ono N."/>
            <person name="Saji S."/>
            <person name="Sakaguchi M."/>
            <person name="Sakai K."/>
            <person name="Shibata M."/>
            <person name="Shimokawa T."/>
            <person name="Song J."/>
            <person name="Takazaki Y."/>
            <person name="Terasawa K."/>
            <person name="Tsugane M."/>
            <person name="Tsuji K."/>
            <person name="Ueda S."/>
            <person name="Waki K."/>
            <person name="Yamagata H."/>
            <person name="Yamamoto M."/>
            <person name="Yamamoto S."/>
            <person name="Yamane H."/>
            <person name="Yoshiki S."/>
            <person name="Yoshihara R."/>
            <person name="Yukawa K."/>
            <person name="Zhong H."/>
            <person name="Yano M."/>
            <person name="Yuan Q."/>
            <person name="Ouyang S."/>
            <person name="Liu J."/>
            <person name="Jones K.M."/>
            <person name="Gansberger K."/>
            <person name="Moffat K."/>
            <person name="Hill J."/>
            <person name="Bera J."/>
            <person name="Fadrosh D."/>
            <person name="Jin S."/>
            <person name="Johri S."/>
            <person name="Kim M."/>
            <person name="Overton L."/>
            <person name="Reardon M."/>
            <person name="Tsitrin T."/>
            <person name="Vuong H."/>
            <person name="Weaver B."/>
            <person name="Ciecko A."/>
            <person name="Tallon L."/>
            <person name="Jackson J."/>
            <person name="Pai G."/>
            <person name="Aken S.V."/>
            <person name="Utterback T."/>
            <person name="Reidmuller S."/>
            <person name="Feldblyum T."/>
            <person name="Hsiao J."/>
            <person name="Zismann V."/>
            <person name="Iobst S."/>
            <person name="de Vazeille A.R."/>
            <person name="Buell C.R."/>
            <person name="Ying K."/>
            <person name="Li Y."/>
            <person name="Lu T."/>
            <person name="Huang Y."/>
            <person name="Zhao Q."/>
            <person name="Feng Q."/>
            <person name="Zhang L."/>
            <person name="Zhu J."/>
            <person name="Weng Q."/>
            <person name="Mu J."/>
            <person name="Lu Y."/>
            <person name="Fan D."/>
            <person name="Liu Y."/>
            <person name="Guan J."/>
            <person name="Zhang Y."/>
            <person name="Yu S."/>
            <person name="Liu X."/>
            <person name="Zhang Y."/>
            <person name="Hong G."/>
            <person name="Han B."/>
            <person name="Choisne N."/>
            <person name="Demange N."/>
            <person name="Orjeda G."/>
            <person name="Samain S."/>
            <person name="Cattolico L."/>
            <person name="Pelletier E."/>
            <person name="Couloux A."/>
            <person name="Segurens B."/>
            <person name="Wincker P."/>
            <person name="D'Hont A."/>
            <person name="Scarpelli C."/>
            <person name="Weissenbach J."/>
            <person name="Salanoubat M."/>
            <person name="Quetier F."/>
            <person name="Yu Y."/>
            <person name="Kim H.R."/>
            <person name="Rambo T."/>
            <person name="Currie J."/>
            <person name="Collura K."/>
            <person name="Luo M."/>
            <person name="Yang T."/>
            <person name="Ammiraju J.S.S."/>
            <person name="Engler F."/>
            <person name="Soderlund C."/>
            <person name="Wing R.A."/>
            <person name="Palmer L.E."/>
            <person name="de la Bastide M."/>
            <person name="Spiegel L."/>
            <person name="Nascimento L."/>
            <person name="Zutavern T."/>
            <person name="O'Shaughnessy A."/>
            <person name="Dike S."/>
            <person name="Dedhia N."/>
            <person name="Preston R."/>
            <person name="Balija V."/>
            <person name="McCombie W.R."/>
            <person name="Chow T."/>
            <person name="Chen H."/>
            <person name="Chung M."/>
            <person name="Chen C."/>
            <person name="Shaw J."/>
            <person name="Wu H."/>
            <person name="Hsiao K."/>
            <person name="Chao Y."/>
            <person name="Chu M."/>
            <person name="Cheng C."/>
            <person name="Hour A."/>
            <person name="Lee P."/>
            <person name="Lin S."/>
            <person name="Lin Y."/>
            <person name="Liou J."/>
            <person name="Liu S."/>
            <person name="Hsing Y."/>
            <person name="Raghuvanshi S."/>
            <person name="Mohanty A."/>
            <person name="Bharti A.K."/>
            <person name="Gaur A."/>
            <person name="Gupta V."/>
            <person name="Kumar D."/>
            <person name="Ravi V."/>
            <person name="Vij S."/>
            <person name="Kapur A."/>
            <person name="Khurana P."/>
            <person name="Khurana P."/>
            <person name="Khurana J.P."/>
            <person name="Tyagi A.K."/>
            <person name="Gaikwad K."/>
            <person name="Singh A."/>
            <person name="Dalal V."/>
            <person name="Srivastava S."/>
            <person name="Dixit A."/>
            <person name="Pal A.K."/>
            <person name="Ghazi I.A."/>
            <person name="Yadav M."/>
            <person name="Pandit A."/>
            <person name="Bhargava A."/>
            <person name="Sureshbabu K."/>
            <person name="Batra K."/>
            <person name="Sharma T.R."/>
            <person name="Mohapatra T."/>
            <person name="Singh N.K."/>
            <person name="Messing J."/>
            <person name="Nelson A.B."/>
            <person name="Fuks G."/>
            <person name="Kavchok S."/>
            <person name="Keizer G."/>
            <person name="Linton E."/>
            <person name="Llaca V."/>
            <person name="Song R."/>
            <person name="Tanyolac B."/>
            <person name="Young S."/>
            <person name="Ho-Il K."/>
            <person name="Hahn J.H."/>
            <person name="Sangsakoo G."/>
            <person name="Vanavichit A."/>
            <person name="de Mattos Luiz.A.T."/>
            <person name="Zimmer P.D."/>
            <person name="Malone G."/>
            <person name="Dellagostin O."/>
            <person name="de Oliveira A.C."/>
            <person name="Bevan M."/>
            <person name="Bancroft I."/>
            <person name="Minx P."/>
            <person name="Cordum H."/>
            <person name="Wilson R."/>
            <person name="Cheng Z."/>
            <person name="Jin W."/>
            <person name="Jiang J."/>
            <person name="Leong S.A."/>
            <person name="Iwama H."/>
            <person name="Gojobori T."/>
            <person name="Itoh T."/>
            <person name="Niimura Y."/>
            <person name="Fujii Y."/>
            <person name="Habara T."/>
            <person name="Sakai H."/>
            <person name="Sato Y."/>
            <person name="Wilson G."/>
            <person name="Kumar K."/>
            <person name="McCouch S."/>
            <person name="Juretic N."/>
            <person name="Hoen D."/>
            <person name="Wright S."/>
            <person name="Bruskiewich R."/>
            <person name="Bureau T."/>
            <person name="Miyao A."/>
            <person name="Hirochika H."/>
            <person name="Nishikawa T."/>
            <person name="Kadowaki K."/>
            <person name="Sugiura M."/>
            <person name="Burr B."/>
            <person name="Sasaki T."/>
        </authorList>
    </citation>
    <scope>NUCLEOTIDE SEQUENCE [LARGE SCALE GENOMIC DNA]</scope>
    <source>
        <strain evidence="5">cv. Nipponbare</strain>
    </source>
</reference>
<feature type="region of interest" description="Disordered" evidence="1">
    <location>
        <begin position="430"/>
        <end position="464"/>
    </location>
</feature>
<evidence type="ECO:0000313" key="4">
    <source>
        <dbReference type="EMBL" id="CAE02241.2"/>
    </source>
</evidence>
<feature type="region of interest" description="Disordered" evidence="1">
    <location>
        <begin position="1158"/>
        <end position="1194"/>
    </location>
</feature>
<accession>Q7XRX8</accession>